<evidence type="ECO:0000259" key="1">
    <source>
        <dbReference type="Pfam" id="PF07364"/>
    </source>
</evidence>
<dbReference type="EMBL" id="UINC01175989">
    <property type="protein sequence ID" value="SVD82908.1"/>
    <property type="molecule type" value="Genomic_DNA"/>
</dbReference>
<gene>
    <name evidence="2" type="ORF">METZ01_LOCUS435762</name>
</gene>
<organism evidence="2">
    <name type="scientific">marine metagenome</name>
    <dbReference type="NCBI Taxonomy" id="408172"/>
    <lineage>
        <taxon>unclassified sequences</taxon>
        <taxon>metagenomes</taxon>
        <taxon>ecological metagenomes</taxon>
    </lineage>
</organism>
<evidence type="ECO:0000313" key="2">
    <source>
        <dbReference type="EMBL" id="SVD82908.1"/>
    </source>
</evidence>
<dbReference type="Pfam" id="PF07364">
    <property type="entry name" value="DUF1485"/>
    <property type="match status" value="1"/>
</dbReference>
<dbReference type="InterPro" id="IPR015995">
    <property type="entry name" value="MlrC_N"/>
</dbReference>
<sequence length="160" mass="17568">MFSGPLHVWRRAAESEGGEVVESLAAFAQPAGPTIRRVYEAYRDRILEDLSAALPVEIVLINLHGAMVANGYDDCEGDLLCSIRQIVGSDVVVGAELDLHCHITEEMIDNADALVTFKEYPHIDPQERAQELFDICAGAARGTVRPVIAACDLRMINSYR</sequence>
<name>A0A382YK64_9ZZZZ</name>
<proteinExistence type="predicted"/>
<protein>
    <recommendedName>
        <fullName evidence="1">Microcystin LR degradation protein MlrC N-terminal domain-containing protein</fullName>
    </recommendedName>
</protein>
<feature type="non-terminal residue" evidence="2">
    <location>
        <position position="160"/>
    </location>
</feature>
<accession>A0A382YK64</accession>
<dbReference type="AlphaFoldDB" id="A0A382YK64"/>
<feature type="domain" description="Microcystin LR degradation protein MlrC N-terminal" evidence="1">
    <location>
        <begin position="11"/>
        <end position="157"/>
    </location>
</feature>
<reference evidence="2" key="1">
    <citation type="submission" date="2018-05" db="EMBL/GenBank/DDBJ databases">
        <authorList>
            <person name="Lanie J.A."/>
            <person name="Ng W.-L."/>
            <person name="Kazmierczak K.M."/>
            <person name="Andrzejewski T.M."/>
            <person name="Davidsen T.M."/>
            <person name="Wayne K.J."/>
            <person name="Tettelin H."/>
            <person name="Glass J.I."/>
            <person name="Rusch D."/>
            <person name="Podicherti R."/>
            <person name="Tsui H.-C.T."/>
            <person name="Winkler M.E."/>
        </authorList>
    </citation>
    <scope>NUCLEOTIDE SEQUENCE</scope>
</reference>